<sequence length="378" mass="44798">MGLILIYPYKNTTYIYNPLSNYYFLMKKKYILPLLLLLQIIIINILSFFPEFVERYYSNGLFPYLSKAERIFFGMFNFSIGDLIYGVVIILALRWFWKTRKTWRKNYKDNILRMVGAFSVFYFLFHLLWAMNYHRVPLNEKMGIEKEYTPDELIAFTKRMIDRTNAIHRQIEKNDSVKIVIPYTIDEIYSKSTDGYKEIEKQFPYFAFEHESIKSSLISTPLSYMGFGGYLNPFTNEAQVNYNLPLYGYPATTCHEMSHQIGYASESEANFIGYMASIHNKDLYFQYSGYTLALKYCLRNINKIDEKKAKSMAKLVLPGVLANFKESEAFNKKYESFVETIFKYFYDNYLKINKQKDGLEAYSKFVGLLVNYYKDKEL</sequence>
<evidence type="ECO:0000313" key="2">
    <source>
        <dbReference type="EMBL" id="MFD2600570.1"/>
    </source>
</evidence>
<dbReference type="Proteomes" id="UP001597480">
    <property type="component" value="Unassembled WGS sequence"/>
</dbReference>
<keyword evidence="1" id="KW-1133">Transmembrane helix</keyword>
<evidence type="ECO:0000313" key="3">
    <source>
        <dbReference type="Proteomes" id="UP001597480"/>
    </source>
</evidence>
<accession>A0ABW5NQ71</accession>
<dbReference type="Pfam" id="PF12725">
    <property type="entry name" value="DUF3810"/>
    <property type="match status" value="1"/>
</dbReference>
<dbReference type="RefSeq" id="WP_379819270.1">
    <property type="nucleotide sequence ID" value="NZ_JBHUMD010000002.1"/>
</dbReference>
<reference evidence="3" key="1">
    <citation type="journal article" date="2019" name="Int. J. Syst. Evol. Microbiol.">
        <title>The Global Catalogue of Microorganisms (GCM) 10K type strain sequencing project: providing services to taxonomists for standard genome sequencing and annotation.</title>
        <authorList>
            <consortium name="The Broad Institute Genomics Platform"/>
            <consortium name="The Broad Institute Genome Sequencing Center for Infectious Disease"/>
            <person name="Wu L."/>
            <person name="Ma J."/>
        </authorList>
    </citation>
    <scope>NUCLEOTIDE SEQUENCE [LARGE SCALE GENOMIC DNA]</scope>
    <source>
        <strain evidence="3">KCTC 42107</strain>
    </source>
</reference>
<evidence type="ECO:0000256" key="1">
    <source>
        <dbReference type="SAM" id="Phobius"/>
    </source>
</evidence>
<name>A0ABW5NQ71_9FLAO</name>
<keyword evidence="3" id="KW-1185">Reference proteome</keyword>
<feature type="transmembrane region" description="Helical" evidence="1">
    <location>
        <begin position="30"/>
        <end position="50"/>
    </location>
</feature>
<proteinExistence type="predicted"/>
<organism evidence="2 3">
    <name type="scientific">Flavobacterium suzhouense</name>
    <dbReference type="NCBI Taxonomy" id="1529638"/>
    <lineage>
        <taxon>Bacteria</taxon>
        <taxon>Pseudomonadati</taxon>
        <taxon>Bacteroidota</taxon>
        <taxon>Flavobacteriia</taxon>
        <taxon>Flavobacteriales</taxon>
        <taxon>Flavobacteriaceae</taxon>
        <taxon>Flavobacterium</taxon>
    </lineage>
</organism>
<feature type="transmembrane region" description="Helical" evidence="1">
    <location>
        <begin position="70"/>
        <end position="93"/>
    </location>
</feature>
<keyword evidence="1" id="KW-0472">Membrane</keyword>
<gene>
    <name evidence="2" type="ORF">ACFSR3_00760</name>
</gene>
<comment type="caution">
    <text evidence="2">The sequence shown here is derived from an EMBL/GenBank/DDBJ whole genome shotgun (WGS) entry which is preliminary data.</text>
</comment>
<dbReference type="InterPro" id="IPR024294">
    <property type="entry name" value="DUF3810"/>
</dbReference>
<protein>
    <submittedName>
        <fullName evidence="2">DUF3810 domain-containing protein</fullName>
    </submittedName>
</protein>
<feature type="transmembrane region" description="Helical" evidence="1">
    <location>
        <begin position="114"/>
        <end position="131"/>
    </location>
</feature>
<dbReference type="EMBL" id="JBHUMD010000002">
    <property type="protein sequence ID" value="MFD2600570.1"/>
    <property type="molecule type" value="Genomic_DNA"/>
</dbReference>
<keyword evidence="1" id="KW-0812">Transmembrane</keyword>